<reference evidence="4 5" key="1">
    <citation type="submission" date="2019-10" db="EMBL/GenBank/DDBJ databases">
        <title>Epibacterium sp. nov., isolated from seawater.</title>
        <authorList>
            <person name="Zhang X."/>
            <person name="Li N."/>
        </authorList>
    </citation>
    <scope>NUCLEOTIDE SEQUENCE [LARGE SCALE GENOMIC DNA]</scope>
    <source>
        <strain evidence="4 5">SM1979</strain>
    </source>
</reference>
<accession>A0A843YAJ1</accession>
<evidence type="ECO:0000313" key="5">
    <source>
        <dbReference type="Proteomes" id="UP000444174"/>
    </source>
</evidence>
<dbReference type="Proteomes" id="UP000444174">
    <property type="component" value="Unassembled WGS sequence"/>
</dbReference>
<comment type="caution">
    <text evidence="4">The sequence shown here is derived from an EMBL/GenBank/DDBJ whole genome shotgun (WGS) entry which is preliminary data.</text>
</comment>
<keyword evidence="5" id="KW-1185">Reference proteome</keyword>
<dbReference type="PANTHER" id="PTHR13420">
    <property type="entry name" value="UPF0235 PROTEIN C15ORF40"/>
    <property type="match status" value="1"/>
</dbReference>
<sequence length="92" mass="9680">MGRPKKKDLPDLSHLAAPGQDLPVRVTPKAGRNTVTVVGDLLKVAVTAAPENGKANDAVRDILATALGLAPSRLDLIRGATSRDKLFRVTSD</sequence>
<evidence type="ECO:0000256" key="1">
    <source>
        <dbReference type="ARBA" id="ARBA00010364"/>
    </source>
</evidence>
<dbReference type="HAMAP" id="MF_00634">
    <property type="entry name" value="UPF0235"/>
    <property type="match status" value="1"/>
</dbReference>
<dbReference type="SMART" id="SM01152">
    <property type="entry name" value="DUF167"/>
    <property type="match status" value="1"/>
</dbReference>
<dbReference type="InterPro" id="IPR003746">
    <property type="entry name" value="DUF167"/>
</dbReference>
<evidence type="ECO:0000256" key="3">
    <source>
        <dbReference type="SAM" id="MobiDB-lite"/>
    </source>
</evidence>
<protein>
    <recommendedName>
        <fullName evidence="2">UPF0235 protein GFB49_05780</fullName>
    </recommendedName>
</protein>
<name>A0A843YAJ1_9RHOB</name>
<organism evidence="4 5">
    <name type="scientific">Tritonibacter litoralis</name>
    <dbReference type="NCBI Taxonomy" id="2662264"/>
    <lineage>
        <taxon>Bacteria</taxon>
        <taxon>Pseudomonadati</taxon>
        <taxon>Pseudomonadota</taxon>
        <taxon>Alphaproteobacteria</taxon>
        <taxon>Rhodobacterales</taxon>
        <taxon>Paracoccaceae</taxon>
        <taxon>Tritonibacter</taxon>
    </lineage>
</organism>
<proteinExistence type="inferred from homology"/>
<dbReference type="Gene3D" id="3.30.1200.10">
    <property type="entry name" value="YggU-like"/>
    <property type="match status" value="1"/>
</dbReference>
<dbReference type="EMBL" id="WIBF01000002">
    <property type="protein sequence ID" value="MQQ07956.1"/>
    <property type="molecule type" value="Genomic_DNA"/>
</dbReference>
<dbReference type="RefSeq" id="WP_153214892.1">
    <property type="nucleotide sequence ID" value="NZ_WIBF01000002.1"/>
</dbReference>
<dbReference type="GO" id="GO:0005737">
    <property type="term" value="C:cytoplasm"/>
    <property type="evidence" value="ECO:0007669"/>
    <property type="project" value="TreeGrafter"/>
</dbReference>
<dbReference type="NCBIfam" id="TIGR00251">
    <property type="entry name" value="DUF167 family protein"/>
    <property type="match status" value="1"/>
</dbReference>
<evidence type="ECO:0000256" key="2">
    <source>
        <dbReference type="HAMAP-Rule" id="MF_00634"/>
    </source>
</evidence>
<dbReference type="PANTHER" id="PTHR13420:SF7">
    <property type="entry name" value="UPF0235 PROTEIN C15ORF40"/>
    <property type="match status" value="1"/>
</dbReference>
<gene>
    <name evidence="4" type="ORF">GFB49_05780</name>
</gene>
<dbReference type="SUPFAM" id="SSF69786">
    <property type="entry name" value="YggU-like"/>
    <property type="match status" value="1"/>
</dbReference>
<dbReference type="Pfam" id="PF02594">
    <property type="entry name" value="DUF167"/>
    <property type="match status" value="1"/>
</dbReference>
<dbReference type="AlphaFoldDB" id="A0A843YAJ1"/>
<comment type="similarity">
    <text evidence="1 2">Belongs to the UPF0235 family.</text>
</comment>
<feature type="region of interest" description="Disordered" evidence="3">
    <location>
        <begin position="1"/>
        <end position="26"/>
    </location>
</feature>
<evidence type="ECO:0000313" key="4">
    <source>
        <dbReference type="EMBL" id="MQQ07956.1"/>
    </source>
</evidence>
<dbReference type="InterPro" id="IPR036591">
    <property type="entry name" value="YggU-like_sf"/>
</dbReference>